<dbReference type="GO" id="GO:0070682">
    <property type="term" value="P:proteasome regulatory particle assembly"/>
    <property type="evidence" value="ECO:0007669"/>
    <property type="project" value="InterPro"/>
</dbReference>
<dbReference type="InterPro" id="IPR035269">
    <property type="entry name" value="PSMD9"/>
</dbReference>
<dbReference type="Proteomes" id="UP000289738">
    <property type="component" value="Chromosome B03"/>
</dbReference>
<gene>
    <name evidence="3" type="ORF">Ahy_B03g064874</name>
</gene>
<dbReference type="FunFam" id="2.30.42.10:FF:000107">
    <property type="entry name" value="26S proteasome non-ATPase regulatory subunit 9"/>
    <property type="match status" value="1"/>
</dbReference>
<organism evidence="3 4">
    <name type="scientific">Arachis hypogaea</name>
    <name type="common">Peanut</name>
    <dbReference type="NCBI Taxonomy" id="3818"/>
    <lineage>
        <taxon>Eukaryota</taxon>
        <taxon>Viridiplantae</taxon>
        <taxon>Streptophyta</taxon>
        <taxon>Embryophyta</taxon>
        <taxon>Tracheophyta</taxon>
        <taxon>Spermatophyta</taxon>
        <taxon>Magnoliopsida</taxon>
        <taxon>eudicotyledons</taxon>
        <taxon>Gunneridae</taxon>
        <taxon>Pentapetalae</taxon>
        <taxon>rosids</taxon>
        <taxon>fabids</taxon>
        <taxon>Fabales</taxon>
        <taxon>Fabaceae</taxon>
        <taxon>Papilionoideae</taxon>
        <taxon>50 kb inversion clade</taxon>
        <taxon>dalbergioids sensu lato</taxon>
        <taxon>Dalbergieae</taxon>
        <taxon>Pterocarpus clade</taxon>
        <taxon>Arachis</taxon>
    </lineage>
</organism>
<dbReference type="STRING" id="3818.A0A445A0G2"/>
<dbReference type="PANTHER" id="PTHR12651">
    <property type="entry name" value="26S PROTEASOME NON-ATPASE REGULATORY SUBUNIT 9"/>
    <property type="match status" value="1"/>
</dbReference>
<dbReference type="GO" id="GO:0005737">
    <property type="term" value="C:cytoplasm"/>
    <property type="evidence" value="ECO:0007669"/>
    <property type="project" value="TreeGrafter"/>
</dbReference>
<name>A0A445A0G2_ARAHY</name>
<comment type="caution">
    <text evidence="3">The sequence shown here is derived from an EMBL/GenBank/DDBJ whole genome shotgun (WGS) entry which is preliminary data.</text>
</comment>
<evidence type="ECO:0000256" key="1">
    <source>
        <dbReference type="ARBA" id="ARBA00023186"/>
    </source>
</evidence>
<accession>A0A445A0G2</accession>
<dbReference type="Gene3D" id="2.30.42.10">
    <property type="match status" value="1"/>
</dbReference>
<dbReference type="InterPro" id="IPR036034">
    <property type="entry name" value="PDZ_sf"/>
</dbReference>
<keyword evidence="4" id="KW-1185">Reference proteome</keyword>
<evidence type="ECO:0000259" key="2">
    <source>
        <dbReference type="Pfam" id="PF18265"/>
    </source>
</evidence>
<protein>
    <recommendedName>
        <fullName evidence="2">Nas2 N-terminal domain-containing protein</fullName>
    </recommendedName>
</protein>
<dbReference type="Gene3D" id="6.10.140.1710">
    <property type="match status" value="1"/>
</dbReference>
<keyword evidence="1" id="KW-0143">Chaperone</keyword>
<dbReference type="Pfam" id="PF18265">
    <property type="entry name" value="Nas2_N"/>
    <property type="match status" value="1"/>
</dbReference>
<dbReference type="PANTHER" id="PTHR12651:SF1">
    <property type="entry name" value="26S PROTEASOME NON-ATPASE REGULATORY SUBUNIT 9"/>
    <property type="match status" value="1"/>
</dbReference>
<evidence type="ECO:0000313" key="4">
    <source>
        <dbReference type="Proteomes" id="UP000289738"/>
    </source>
</evidence>
<feature type="domain" description="Nas2 N-terminal" evidence="2">
    <location>
        <begin position="12"/>
        <end position="89"/>
    </location>
</feature>
<sequence length="292" mass="31869">MVATNVKAETMSLMDKRTAVEAEMNSIIARLTQPGAPGLSGNLVDSEGFPRTDIDIPVVRSERRRLAELRNDHNEITEKINQNIQILHAARVGNKSTSFKSSDNGDGSDIQISSTVDAVASTPSQNILLRHSPDSMDVNVLVSRPFAMVDEIADASPAAEDGLQLGDQILKFGSVEAGDNLLQRLSSEAQSNVDRTVPVIIIRQGTVINLTVTPRTWQGRGLMGYMIALPNSSVISDKVHMPFSDLVGCDHPMVEAVACFLYLAFSKCCYWPHVVFIFCDYSLVLARFSVFG</sequence>
<dbReference type="InterPro" id="IPR040815">
    <property type="entry name" value="Nas2_N"/>
</dbReference>
<evidence type="ECO:0000313" key="3">
    <source>
        <dbReference type="EMBL" id="RYR19923.1"/>
    </source>
</evidence>
<dbReference type="SUPFAM" id="SSF50156">
    <property type="entry name" value="PDZ domain-like"/>
    <property type="match status" value="1"/>
</dbReference>
<dbReference type="AlphaFoldDB" id="A0A445A0G2"/>
<dbReference type="GO" id="GO:0005634">
    <property type="term" value="C:nucleus"/>
    <property type="evidence" value="ECO:0007669"/>
    <property type="project" value="TreeGrafter"/>
</dbReference>
<proteinExistence type="predicted"/>
<reference evidence="3 4" key="1">
    <citation type="submission" date="2019-01" db="EMBL/GenBank/DDBJ databases">
        <title>Sequencing of cultivated peanut Arachis hypogaea provides insights into genome evolution and oil improvement.</title>
        <authorList>
            <person name="Chen X."/>
        </authorList>
    </citation>
    <scope>NUCLEOTIDE SEQUENCE [LARGE SCALE GENOMIC DNA]</scope>
    <source>
        <strain evidence="4">cv. Fuhuasheng</strain>
        <tissue evidence="3">Leaves</tissue>
    </source>
</reference>
<dbReference type="EMBL" id="SDMP01000013">
    <property type="protein sequence ID" value="RYR19923.1"/>
    <property type="molecule type" value="Genomic_DNA"/>
</dbReference>